<comment type="caution">
    <text evidence="1">The sequence shown here is derived from an EMBL/GenBank/DDBJ whole genome shotgun (WGS) entry which is preliminary data.</text>
</comment>
<sequence length="100" mass="10639">MAEKLDASAGPYGATTAVPPMAITVAAVTVFRRMDLVIFCSPVEFGLPDTVAGVRRRSPREIIMTVTRTGVFLPAAAKITTCGWRSRSNSIAGTGWGLLR</sequence>
<accession>A0ABP8QL10</accession>
<dbReference type="Proteomes" id="UP001500503">
    <property type="component" value="Unassembled WGS sequence"/>
</dbReference>
<organism evidence="1 2">
    <name type="scientific">Actinoallomurus oryzae</name>
    <dbReference type="NCBI Taxonomy" id="502180"/>
    <lineage>
        <taxon>Bacteria</taxon>
        <taxon>Bacillati</taxon>
        <taxon>Actinomycetota</taxon>
        <taxon>Actinomycetes</taxon>
        <taxon>Streptosporangiales</taxon>
        <taxon>Thermomonosporaceae</taxon>
        <taxon>Actinoallomurus</taxon>
    </lineage>
</organism>
<gene>
    <name evidence="1" type="ORF">GCM10023191_059520</name>
</gene>
<evidence type="ECO:0000313" key="2">
    <source>
        <dbReference type="Proteomes" id="UP001500503"/>
    </source>
</evidence>
<name>A0ABP8QL10_9ACTN</name>
<dbReference type="EMBL" id="BAABHF010000035">
    <property type="protein sequence ID" value="GAA4504733.1"/>
    <property type="molecule type" value="Genomic_DNA"/>
</dbReference>
<protein>
    <submittedName>
        <fullName evidence="1">Uncharacterized protein</fullName>
    </submittedName>
</protein>
<evidence type="ECO:0000313" key="1">
    <source>
        <dbReference type="EMBL" id="GAA4504733.1"/>
    </source>
</evidence>
<proteinExistence type="predicted"/>
<keyword evidence="2" id="KW-1185">Reference proteome</keyword>
<reference evidence="2" key="1">
    <citation type="journal article" date="2019" name="Int. J. Syst. Evol. Microbiol.">
        <title>The Global Catalogue of Microorganisms (GCM) 10K type strain sequencing project: providing services to taxonomists for standard genome sequencing and annotation.</title>
        <authorList>
            <consortium name="The Broad Institute Genomics Platform"/>
            <consortium name="The Broad Institute Genome Sequencing Center for Infectious Disease"/>
            <person name="Wu L."/>
            <person name="Ma J."/>
        </authorList>
    </citation>
    <scope>NUCLEOTIDE SEQUENCE [LARGE SCALE GENOMIC DNA]</scope>
    <source>
        <strain evidence="2">JCM 17933</strain>
    </source>
</reference>